<evidence type="ECO:0000313" key="2">
    <source>
        <dbReference type="EMBL" id="CUU74169.1"/>
    </source>
</evidence>
<dbReference type="Pfam" id="PF09669">
    <property type="entry name" value="Phage_pRha"/>
    <property type="match status" value="1"/>
</dbReference>
<gene>
    <name evidence="2" type="ORF">ERS739223_00437</name>
</gene>
<comment type="caution">
    <text evidence="2">The sequence shown here is derived from an EMBL/GenBank/DDBJ whole genome shotgun (WGS) entry which is preliminary data.</text>
</comment>
<dbReference type="Proteomes" id="UP000052245">
    <property type="component" value="Unassembled WGS sequence"/>
</dbReference>
<dbReference type="InterPro" id="IPR014054">
    <property type="entry name" value="Phage_regulatory_Rha"/>
</dbReference>
<feature type="coiled-coil region" evidence="1">
    <location>
        <begin position="135"/>
        <end position="162"/>
    </location>
</feature>
<dbReference type="AlphaFoldDB" id="A0A9W5AP52"/>
<evidence type="ECO:0000313" key="3">
    <source>
        <dbReference type="Proteomes" id="UP000052245"/>
    </source>
</evidence>
<organism evidence="2 3">
    <name type="scientific">Campylobacter hyointestinalis subsp. hyointestinalis</name>
    <dbReference type="NCBI Taxonomy" id="91352"/>
    <lineage>
        <taxon>Bacteria</taxon>
        <taxon>Pseudomonadati</taxon>
        <taxon>Campylobacterota</taxon>
        <taxon>Epsilonproteobacteria</taxon>
        <taxon>Campylobacterales</taxon>
        <taxon>Campylobacteraceae</taxon>
        <taxon>Campylobacter</taxon>
    </lineage>
</organism>
<dbReference type="RefSeq" id="WP_059434470.1">
    <property type="nucleotide sequence ID" value="NZ_FAUY01000002.1"/>
</dbReference>
<evidence type="ECO:0000256" key="1">
    <source>
        <dbReference type="SAM" id="Coils"/>
    </source>
</evidence>
<name>A0A9W5AP52_CAMHY</name>
<protein>
    <submittedName>
        <fullName evidence="2">Uncharacterized phage-encoded protein</fullName>
    </submittedName>
</protein>
<accession>A0A9W5AP52</accession>
<reference evidence="2 3" key="1">
    <citation type="submission" date="2015-11" db="EMBL/GenBank/DDBJ databases">
        <authorList>
            <consortium name="Pathogen Informatics"/>
        </authorList>
    </citation>
    <scope>NUCLEOTIDE SEQUENCE [LARGE SCALE GENOMIC DNA]</scope>
    <source>
        <strain evidence="2 3">007A-0283</strain>
    </source>
</reference>
<proteinExistence type="predicted"/>
<keyword evidence="1" id="KW-0175">Coiled coil</keyword>
<sequence length="216" mass="25196">MNDLVINHNGILATTQDKVSILTDNNEHSIQRLIRTYKSDLECFGAIEFKNVLILNSKNTKNYKKIYYLNEQQATLLLTYMKNTQKVREAKKLIVEAFYKMKAELTRLKFVEQSNRIANLEAISISKDKHHAKQISGYKAQLAKHNEQIKLLKAKLTIAEDESLGYDDDIYFKYNALLDTLNKLKFGFSELYLDIFKEDMSRRDAFIQKARVSHYA</sequence>
<dbReference type="EMBL" id="FAVC01000001">
    <property type="protein sequence ID" value="CUU74169.1"/>
    <property type="molecule type" value="Genomic_DNA"/>
</dbReference>